<name>A0A1X1R5M9_MYCFA</name>
<evidence type="ECO:0000256" key="4">
    <source>
        <dbReference type="ARBA" id="ARBA00022827"/>
    </source>
</evidence>
<evidence type="ECO:0000259" key="6">
    <source>
        <dbReference type="Pfam" id="PF00441"/>
    </source>
</evidence>
<gene>
    <name evidence="8" type="ORF">AWC04_16100</name>
</gene>
<proteinExistence type="inferred from homology"/>
<dbReference type="Gene3D" id="1.20.140.10">
    <property type="entry name" value="Butyryl-CoA Dehydrogenase, subunit A, domain 3"/>
    <property type="match status" value="1"/>
</dbReference>
<comment type="caution">
    <text evidence="8">The sequence shown here is derived from an EMBL/GenBank/DDBJ whole genome shotgun (WGS) entry which is preliminary data.</text>
</comment>
<dbReference type="OrthoDB" id="8677713at2"/>
<dbReference type="Gene3D" id="1.10.540.10">
    <property type="entry name" value="Acyl-CoA dehydrogenase/oxidase, N-terminal domain"/>
    <property type="match status" value="1"/>
</dbReference>
<evidence type="ECO:0000256" key="1">
    <source>
        <dbReference type="ARBA" id="ARBA00001974"/>
    </source>
</evidence>
<evidence type="ECO:0000256" key="2">
    <source>
        <dbReference type="ARBA" id="ARBA00009347"/>
    </source>
</evidence>
<dbReference type="SUPFAM" id="SSF47203">
    <property type="entry name" value="Acyl-CoA dehydrogenase C-terminal domain-like"/>
    <property type="match status" value="1"/>
</dbReference>
<comment type="similarity">
    <text evidence="2">Belongs to the acyl-CoA dehydrogenase family.</text>
</comment>
<dbReference type="AlphaFoldDB" id="A0A1X1R5M9"/>
<comment type="cofactor">
    <cofactor evidence="1">
        <name>FAD</name>
        <dbReference type="ChEBI" id="CHEBI:57692"/>
    </cofactor>
</comment>
<dbReference type="Proteomes" id="UP000193484">
    <property type="component" value="Unassembled WGS sequence"/>
</dbReference>
<dbReference type="InterPro" id="IPR013786">
    <property type="entry name" value="AcylCoA_DH/ox_N"/>
</dbReference>
<protein>
    <submittedName>
        <fullName evidence="8">Uncharacterized protein</fullName>
    </submittedName>
</protein>
<dbReference type="InterPro" id="IPR037069">
    <property type="entry name" value="AcylCoA_DH/ox_N_sf"/>
</dbReference>
<dbReference type="Pfam" id="PF00441">
    <property type="entry name" value="Acyl-CoA_dh_1"/>
    <property type="match status" value="1"/>
</dbReference>
<dbReference type="SUPFAM" id="SSF56645">
    <property type="entry name" value="Acyl-CoA dehydrogenase NM domain-like"/>
    <property type="match status" value="1"/>
</dbReference>
<reference evidence="8 9" key="1">
    <citation type="submission" date="2016-01" db="EMBL/GenBank/DDBJ databases">
        <title>The new phylogeny of the genus Mycobacterium.</title>
        <authorList>
            <person name="Tarcisio F."/>
            <person name="Conor M."/>
            <person name="Antonella G."/>
            <person name="Elisabetta G."/>
            <person name="Giulia F.S."/>
            <person name="Sara T."/>
            <person name="Anna F."/>
            <person name="Clotilde B."/>
            <person name="Roberto B."/>
            <person name="Veronica D.S."/>
            <person name="Fabio R."/>
            <person name="Monica P."/>
            <person name="Olivier J."/>
            <person name="Enrico T."/>
            <person name="Nicola S."/>
        </authorList>
    </citation>
    <scope>NUCLEOTIDE SEQUENCE [LARGE SCALE GENOMIC DNA]</scope>
    <source>
        <strain evidence="8 9">DSM 44179</strain>
    </source>
</reference>
<feature type="domain" description="Acyl-CoA dehydrogenase/oxidase N-terminal" evidence="7">
    <location>
        <begin position="30"/>
        <end position="102"/>
    </location>
</feature>
<sequence>MSDFSELHDELRSVAAEVLGARIGTAVPGELLAELGWTGMEVDDDLGGAGASFRETAVLCEQLGRAVAGGSFLGSAVLGVGLLNMLRPGELRDGLLTRIAEGAATVAVTAGTEASDPGRIAFDGALLSGRVGLVLDAGAAEALLVPVLGPDDRAAVAVLARDTAGLNVTARQVLDETRCLADVSVDAVRVPDGALLSYREGVEAASIGDRALVAVACDSLGVAAAMLDATVDYVSMRQQFGRPIGSFQAVKHACADLAVQIAVSRQLVGAAVAAVADGDPSAHRAAIMAKAYASEAAVAVAGKAMQLHGGIGYTWEADVHRYLKRATLNRALFGTPAQLRRELTSER</sequence>
<organism evidence="8 9">
    <name type="scientific">Mycolicibacterium fallax</name>
    <name type="common">Mycobacterium fallax</name>
    <dbReference type="NCBI Taxonomy" id="1793"/>
    <lineage>
        <taxon>Bacteria</taxon>
        <taxon>Bacillati</taxon>
        <taxon>Actinomycetota</taxon>
        <taxon>Actinomycetes</taxon>
        <taxon>Mycobacteriales</taxon>
        <taxon>Mycobacteriaceae</taxon>
        <taxon>Mycolicibacterium</taxon>
    </lineage>
</organism>
<dbReference type="GO" id="GO:0003995">
    <property type="term" value="F:acyl-CoA dehydrogenase activity"/>
    <property type="evidence" value="ECO:0007669"/>
    <property type="project" value="TreeGrafter"/>
</dbReference>
<dbReference type="PANTHER" id="PTHR43884:SF20">
    <property type="entry name" value="ACYL-COA DEHYDROGENASE FADE28"/>
    <property type="match status" value="1"/>
</dbReference>
<dbReference type="Gene3D" id="2.40.110.10">
    <property type="entry name" value="Butyryl-CoA Dehydrogenase, subunit A, domain 2"/>
    <property type="match status" value="1"/>
</dbReference>
<keyword evidence="5" id="KW-0560">Oxidoreductase</keyword>
<keyword evidence="3" id="KW-0285">Flavoprotein</keyword>
<dbReference type="STRING" id="1793.AWC04_16100"/>
<keyword evidence="4" id="KW-0274">FAD</keyword>
<dbReference type="Pfam" id="PF02771">
    <property type="entry name" value="Acyl-CoA_dh_N"/>
    <property type="match status" value="1"/>
</dbReference>
<accession>A0A1X1R5M9</accession>
<dbReference type="PANTHER" id="PTHR43884">
    <property type="entry name" value="ACYL-COA DEHYDROGENASE"/>
    <property type="match status" value="1"/>
</dbReference>
<evidence type="ECO:0000259" key="7">
    <source>
        <dbReference type="Pfam" id="PF02771"/>
    </source>
</evidence>
<dbReference type="InterPro" id="IPR009075">
    <property type="entry name" value="AcylCo_DH/oxidase_C"/>
</dbReference>
<evidence type="ECO:0000313" key="8">
    <source>
        <dbReference type="EMBL" id="ORV00068.1"/>
    </source>
</evidence>
<dbReference type="GO" id="GO:0050660">
    <property type="term" value="F:flavin adenine dinucleotide binding"/>
    <property type="evidence" value="ECO:0007669"/>
    <property type="project" value="InterPro"/>
</dbReference>
<evidence type="ECO:0000256" key="3">
    <source>
        <dbReference type="ARBA" id="ARBA00022630"/>
    </source>
</evidence>
<dbReference type="EMBL" id="LQOJ01000050">
    <property type="protein sequence ID" value="ORV00068.1"/>
    <property type="molecule type" value="Genomic_DNA"/>
</dbReference>
<evidence type="ECO:0000256" key="5">
    <source>
        <dbReference type="ARBA" id="ARBA00023002"/>
    </source>
</evidence>
<dbReference type="InterPro" id="IPR009100">
    <property type="entry name" value="AcylCoA_DH/oxidase_NM_dom_sf"/>
</dbReference>
<dbReference type="RefSeq" id="WP_085098800.1">
    <property type="nucleotide sequence ID" value="NZ_AP022603.1"/>
</dbReference>
<dbReference type="InterPro" id="IPR046373">
    <property type="entry name" value="Acyl-CoA_Oxase/DH_mid-dom_sf"/>
</dbReference>
<feature type="domain" description="Acyl-CoA dehydrogenase/oxidase C-terminal" evidence="6">
    <location>
        <begin position="213"/>
        <end position="340"/>
    </location>
</feature>
<evidence type="ECO:0000313" key="9">
    <source>
        <dbReference type="Proteomes" id="UP000193484"/>
    </source>
</evidence>
<keyword evidence="9" id="KW-1185">Reference proteome</keyword>
<dbReference type="InterPro" id="IPR036250">
    <property type="entry name" value="AcylCo_DH-like_C"/>
</dbReference>